<evidence type="ECO:0008006" key="3">
    <source>
        <dbReference type="Google" id="ProtNLM"/>
    </source>
</evidence>
<keyword evidence="2" id="KW-1185">Reference proteome</keyword>
<accession>A0ABR8E1G1</accession>
<evidence type="ECO:0000313" key="1">
    <source>
        <dbReference type="EMBL" id="MBD2534942.1"/>
    </source>
</evidence>
<dbReference type="Proteomes" id="UP000623440">
    <property type="component" value="Unassembled WGS sequence"/>
</dbReference>
<dbReference type="RefSeq" id="WP_190945816.1">
    <property type="nucleotide sequence ID" value="NZ_JACJSI010000214.1"/>
</dbReference>
<gene>
    <name evidence="1" type="ORF">H6G97_38110</name>
</gene>
<comment type="caution">
    <text evidence="1">The sequence shown here is derived from an EMBL/GenBank/DDBJ whole genome shotgun (WGS) entry which is preliminary data.</text>
</comment>
<proteinExistence type="predicted"/>
<protein>
    <recommendedName>
        <fullName evidence="3">Transposase</fullName>
    </recommendedName>
</protein>
<organism evidence="1 2">
    <name type="scientific">Nostoc flagelliforme FACHB-838</name>
    <dbReference type="NCBI Taxonomy" id="2692904"/>
    <lineage>
        <taxon>Bacteria</taxon>
        <taxon>Bacillati</taxon>
        <taxon>Cyanobacteriota</taxon>
        <taxon>Cyanophyceae</taxon>
        <taxon>Nostocales</taxon>
        <taxon>Nostocaceae</taxon>
        <taxon>Nostoc</taxon>
    </lineage>
</organism>
<sequence length="47" mass="5295">MAAYFNAIDSREKQRVDGVVKQRSHQSSVFEFTGRFCTEVFGHAGEA</sequence>
<reference evidence="1 2" key="1">
    <citation type="journal article" date="2020" name="ISME J.">
        <title>Comparative genomics reveals insights into cyanobacterial evolution and habitat adaptation.</title>
        <authorList>
            <person name="Chen M.Y."/>
            <person name="Teng W.K."/>
            <person name="Zhao L."/>
            <person name="Hu C.X."/>
            <person name="Zhou Y.K."/>
            <person name="Han B.P."/>
            <person name="Song L.R."/>
            <person name="Shu W.S."/>
        </authorList>
    </citation>
    <scope>NUCLEOTIDE SEQUENCE [LARGE SCALE GENOMIC DNA]</scope>
    <source>
        <strain evidence="1 2">FACHB-838</strain>
    </source>
</reference>
<evidence type="ECO:0000313" key="2">
    <source>
        <dbReference type="Proteomes" id="UP000623440"/>
    </source>
</evidence>
<name>A0ABR8E1G1_9NOSO</name>
<dbReference type="EMBL" id="JACJSI010000214">
    <property type="protein sequence ID" value="MBD2534942.1"/>
    <property type="molecule type" value="Genomic_DNA"/>
</dbReference>